<comment type="caution">
    <text evidence="1">The sequence shown here is derived from an EMBL/GenBank/DDBJ whole genome shotgun (WGS) entry which is preliminary data.</text>
</comment>
<dbReference type="Proteomes" id="UP001500002">
    <property type="component" value="Unassembled WGS sequence"/>
</dbReference>
<dbReference type="RefSeq" id="WP_344294746.1">
    <property type="nucleotide sequence ID" value="NZ_BAAANJ010000004.1"/>
</dbReference>
<reference evidence="1 2" key="1">
    <citation type="journal article" date="2019" name="Int. J. Syst. Evol. Microbiol.">
        <title>The Global Catalogue of Microorganisms (GCM) 10K type strain sequencing project: providing services to taxonomists for standard genome sequencing and annotation.</title>
        <authorList>
            <consortium name="The Broad Institute Genomics Platform"/>
            <consortium name="The Broad Institute Genome Sequencing Center for Infectious Disease"/>
            <person name="Wu L."/>
            <person name="Ma J."/>
        </authorList>
    </citation>
    <scope>NUCLEOTIDE SEQUENCE [LARGE SCALE GENOMIC DNA]</scope>
    <source>
        <strain evidence="1 2">JCM 14322</strain>
    </source>
</reference>
<evidence type="ECO:0008006" key="3">
    <source>
        <dbReference type="Google" id="ProtNLM"/>
    </source>
</evidence>
<proteinExistence type="predicted"/>
<organism evidence="1 2">
    <name type="scientific">Agromyces neolithicus</name>
    <dbReference type="NCBI Taxonomy" id="269420"/>
    <lineage>
        <taxon>Bacteria</taxon>
        <taxon>Bacillati</taxon>
        <taxon>Actinomycetota</taxon>
        <taxon>Actinomycetes</taxon>
        <taxon>Micrococcales</taxon>
        <taxon>Microbacteriaceae</taxon>
        <taxon>Agromyces</taxon>
    </lineage>
</organism>
<protein>
    <recommendedName>
        <fullName evidence="3">HEPN domain-containing protein</fullName>
    </recommendedName>
</protein>
<name>A0ABN2M2A9_9MICO</name>
<keyword evidence="2" id="KW-1185">Reference proteome</keyword>
<evidence type="ECO:0000313" key="2">
    <source>
        <dbReference type="Proteomes" id="UP001500002"/>
    </source>
</evidence>
<evidence type="ECO:0000313" key="1">
    <source>
        <dbReference type="EMBL" id="GAA1806541.1"/>
    </source>
</evidence>
<gene>
    <name evidence="1" type="ORF">GCM10009749_13490</name>
</gene>
<accession>A0ABN2M2A9</accession>
<dbReference type="EMBL" id="BAAANJ010000004">
    <property type="protein sequence ID" value="GAA1806541.1"/>
    <property type="molecule type" value="Genomic_DNA"/>
</dbReference>
<sequence length="128" mass="13603">MDAVAIAARLADARKFLDAADLYLGEEDVASWKVAGSNAVNAGIAASDVICGVVLGECSRSGNHDDALVVLWEATQPDPAPRRHLRALLSEKSDYQYGTNGVRQQAAAALVEHARDLVEESSRRSGGR</sequence>